<protein>
    <submittedName>
        <fullName evidence="3">HDIG domain protein</fullName>
    </submittedName>
</protein>
<dbReference type="InterPro" id="IPR006675">
    <property type="entry name" value="HDIG_dom"/>
</dbReference>
<accession>A0ABR4QV71</accession>
<evidence type="ECO:0000313" key="4">
    <source>
        <dbReference type="Proteomes" id="UP000025748"/>
    </source>
</evidence>
<name>A0ABR4QV71_9BORD</name>
<dbReference type="PANTHER" id="PTHR45228">
    <property type="entry name" value="CYCLIC DI-GMP PHOSPHODIESTERASE TM_0186-RELATED"/>
    <property type="match status" value="1"/>
</dbReference>
<evidence type="ECO:0000259" key="2">
    <source>
        <dbReference type="PROSITE" id="PS51832"/>
    </source>
</evidence>
<feature type="domain" description="HD" evidence="1">
    <location>
        <begin position="28"/>
        <end position="152"/>
    </location>
</feature>
<dbReference type="Proteomes" id="UP000025748">
    <property type="component" value="Unassembled WGS sequence"/>
</dbReference>
<feature type="domain" description="HD-GYP" evidence="2">
    <location>
        <begin position="6"/>
        <end position="203"/>
    </location>
</feature>
<dbReference type="NCBIfam" id="TIGR00277">
    <property type="entry name" value="HDIG"/>
    <property type="match status" value="1"/>
</dbReference>
<organism evidence="3 4">
    <name type="scientific">Bordetella hinzii OH87 BAL007II</name>
    <dbReference type="NCBI Taxonomy" id="1331262"/>
    <lineage>
        <taxon>Bacteria</taxon>
        <taxon>Pseudomonadati</taxon>
        <taxon>Pseudomonadota</taxon>
        <taxon>Betaproteobacteria</taxon>
        <taxon>Burkholderiales</taxon>
        <taxon>Alcaligenaceae</taxon>
        <taxon>Bordetella</taxon>
    </lineage>
</organism>
<dbReference type="InterPro" id="IPR006674">
    <property type="entry name" value="HD_domain"/>
</dbReference>
<dbReference type="SMART" id="SM00471">
    <property type="entry name" value="HDc"/>
    <property type="match status" value="1"/>
</dbReference>
<dbReference type="Pfam" id="PF13487">
    <property type="entry name" value="HD_5"/>
    <property type="match status" value="1"/>
</dbReference>
<dbReference type="InterPro" id="IPR037522">
    <property type="entry name" value="HD_GYP_dom"/>
</dbReference>
<dbReference type="Gene3D" id="1.10.3210.10">
    <property type="entry name" value="Hypothetical protein af1432"/>
    <property type="match status" value="1"/>
</dbReference>
<reference evidence="3 4" key="1">
    <citation type="submission" date="2014-03" db="EMBL/GenBank/DDBJ databases">
        <title>Genome sequence of Bordetella hinzii.</title>
        <authorList>
            <person name="Register K."/>
            <person name="Harvill E."/>
            <person name="Goodfield L.L."/>
            <person name="Ivanov Y.V."/>
            <person name="Meyer J.A."/>
            <person name="Muse S.J."/>
            <person name="Jacobs N."/>
            <person name="Bendor L."/>
            <person name="Smallridge W.E."/>
            <person name="Brinkac L.M."/>
            <person name="Sanka R."/>
            <person name="Kim M."/>
            <person name="Losada L."/>
        </authorList>
    </citation>
    <scope>NUCLEOTIDE SEQUENCE [LARGE SCALE GENOMIC DNA]</scope>
    <source>
        <strain evidence="3 4">OH87 BAL007II</strain>
    </source>
</reference>
<proteinExistence type="predicted"/>
<dbReference type="InterPro" id="IPR003607">
    <property type="entry name" value="HD/PDEase_dom"/>
</dbReference>
<comment type="caution">
    <text evidence="3">The sequence shown here is derived from an EMBL/GenBank/DDBJ whole genome shotgun (WGS) entry which is preliminary data.</text>
</comment>
<dbReference type="PROSITE" id="PS51831">
    <property type="entry name" value="HD"/>
    <property type="match status" value="1"/>
</dbReference>
<dbReference type="CDD" id="cd00077">
    <property type="entry name" value="HDc"/>
    <property type="match status" value="1"/>
</dbReference>
<evidence type="ECO:0000313" key="3">
    <source>
        <dbReference type="EMBL" id="KCB21994.1"/>
    </source>
</evidence>
<dbReference type="PANTHER" id="PTHR45228:SF4">
    <property type="entry name" value="LIPOPROTEIN"/>
    <property type="match status" value="1"/>
</dbReference>
<dbReference type="SUPFAM" id="SSF109604">
    <property type="entry name" value="HD-domain/PDEase-like"/>
    <property type="match status" value="1"/>
</dbReference>
<dbReference type="PROSITE" id="PS51832">
    <property type="entry name" value="HD_GYP"/>
    <property type="match status" value="1"/>
</dbReference>
<gene>
    <name evidence="3" type="ORF">L544_2268</name>
</gene>
<sequence>MPAAPVQAGAMGRMQGLIKALARRDPHTAGHSRRTAGIAMVLGESAGLDMAQSYVLGAAALLHDIGKLAVPIRILESRGRLDRVDWARMQGHSAMGARIVRAAALPLGEEIARAVRHHHENVDGSGYPDGLAGEEIALAARIISLADAYDAISSARSYHGERTHAQTMGILAGEVGRKCDPALFELFLREAEPRLAGRKPWPEREVAARRAIARYCAAAA</sequence>
<keyword evidence="4" id="KW-1185">Reference proteome</keyword>
<evidence type="ECO:0000259" key="1">
    <source>
        <dbReference type="PROSITE" id="PS51831"/>
    </source>
</evidence>
<dbReference type="InterPro" id="IPR052020">
    <property type="entry name" value="Cyclic_di-GMP/3'3'-cGAMP_PDE"/>
</dbReference>
<dbReference type="EMBL" id="JHEM01000026">
    <property type="protein sequence ID" value="KCB21994.1"/>
    <property type="molecule type" value="Genomic_DNA"/>
</dbReference>